<dbReference type="EMBL" id="SNRW01022496">
    <property type="protein sequence ID" value="KAA6363773.1"/>
    <property type="molecule type" value="Genomic_DNA"/>
</dbReference>
<dbReference type="AlphaFoldDB" id="A0A5J4U0L4"/>
<feature type="non-terminal residue" evidence="2">
    <location>
        <position position="1"/>
    </location>
</feature>
<organism evidence="2 3">
    <name type="scientific">Streblomastix strix</name>
    <dbReference type="NCBI Taxonomy" id="222440"/>
    <lineage>
        <taxon>Eukaryota</taxon>
        <taxon>Metamonada</taxon>
        <taxon>Preaxostyla</taxon>
        <taxon>Oxymonadida</taxon>
        <taxon>Streblomastigidae</taxon>
        <taxon>Streblomastix</taxon>
    </lineage>
</organism>
<dbReference type="InterPro" id="IPR016024">
    <property type="entry name" value="ARM-type_fold"/>
</dbReference>
<dbReference type="OrthoDB" id="201709at2759"/>
<evidence type="ECO:0000313" key="3">
    <source>
        <dbReference type="Proteomes" id="UP000324800"/>
    </source>
</evidence>
<accession>A0A5J4U0L4</accession>
<protein>
    <submittedName>
        <fullName evidence="2">Uncharacterized protein</fullName>
    </submittedName>
</protein>
<sequence>KAKKADDKKAEEDKIKFEAEIKKLNEQLTQTRLQCPILKKIGEDLKKLVTGTDEQKKEILQFQENDSKLISRTFEPKQEDEIKKRVIESGIVEGFISIFEKQELSTIVRASSQAFIRLLIDSSDEVKLLVKQLKPFPGLFRLFDHTSNMIVSDAIGSIYLLLYMGILSTSEADPHPHFDAVQACDGVKKIYAIFQNKQGEYERIRSSLSIGLLYRARECTDVVMLKDIFTYLKTYFNSSTSWIKERANTALKYLIQNKDQLKYFEQILKLSVEGTEDQRKIILQKQESVCFLLSLITENRNDDDLRRRIIQSSIMESLLFVFANRELTSITRTFSQSFYDIVNNSSDELKLLVKQLKPFPGLIHLFDHTESLVPGDAIGSIFLILQAGVATISDTEHHPHFDVVQASDGVKKIYSLFQKNFNKYQRDRAAFSICYLYRGRECTDVVMLKDIYTHIKSILNDSNAWIKERANSALQYLIQNKGFFNYENYV</sequence>
<dbReference type="Proteomes" id="UP000324800">
    <property type="component" value="Unassembled WGS sequence"/>
</dbReference>
<name>A0A5J4U0L4_9EUKA</name>
<dbReference type="SUPFAM" id="SSF48371">
    <property type="entry name" value="ARM repeat"/>
    <property type="match status" value="1"/>
</dbReference>
<evidence type="ECO:0000313" key="2">
    <source>
        <dbReference type="EMBL" id="KAA6363773.1"/>
    </source>
</evidence>
<proteinExistence type="predicted"/>
<reference evidence="2 3" key="1">
    <citation type="submission" date="2019-03" db="EMBL/GenBank/DDBJ databases">
        <title>Single cell metagenomics reveals metabolic interactions within the superorganism composed of flagellate Streblomastix strix and complex community of Bacteroidetes bacteria on its surface.</title>
        <authorList>
            <person name="Treitli S.C."/>
            <person name="Kolisko M."/>
            <person name="Husnik F."/>
            <person name="Keeling P."/>
            <person name="Hampl V."/>
        </authorList>
    </citation>
    <scope>NUCLEOTIDE SEQUENCE [LARGE SCALE GENOMIC DNA]</scope>
    <source>
        <strain evidence="2">ST1C</strain>
    </source>
</reference>
<comment type="caution">
    <text evidence="2">The sequence shown here is derived from an EMBL/GenBank/DDBJ whole genome shotgun (WGS) entry which is preliminary data.</text>
</comment>
<dbReference type="Gene3D" id="1.25.10.10">
    <property type="entry name" value="Leucine-rich Repeat Variant"/>
    <property type="match status" value="1"/>
</dbReference>
<keyword evidence="1" id="KW-0175">Coiled coil</keyword>
<dbReference type="InterPro" id="IPR011989">
    <property type="entry name" value="ARM-like"/>
</dbReference>
<evidence type="ECO:0000256" key="1">
    <source>
        <dbReference type="SAM" id="Coils"/>
    </source>
</evidence>
<feature type="coiled-coil region" evidence="1">
    <location>
        <begin position="7"/>
        <end position="34"/>
    </location>
</feature>
<gene>
    <name evidence="2" type="ORF">EZS28_040700</name>
</gene>